<name>A0A7C4AIS1_9BACT</name>
<dbReference type="PANTHER" id="PTHR21666">
    <property type="entry name" value="PEPTIDASE-RELATED"/>
    <property type="match status" value="1"/>
</dbReference>
<keyword evidence="1" id="KW-0812">Transmembrane</keyword>
<dbReference type="CDD" id="cd12797">
    <property type="entry name" value="M23_peptidase"/>
    <property type="match status" value="1"/>
</dbReference>
<dbReference type="EMBL" id="DTHO01000011">
    <property type="protein sequence ID" value="HGG99041.1"/>
    <property type="molecule type" value="Genomic_DNA"/>
</dbReference>
<dbReference type="FunFam" id="2.70.70.10:FF:000006">
    <property type="entry name" value="M23 family peptidase"/>
    <property type="match status" value="1"/>
</dbReference>
<keyword evidence="1" id="KW-0472">Membrane</keyword>
<dbReference type="SUPFAM" id="SSF51261">
    <property type="entry name" value="Duplicated hybrid motif"/>
    <property type="match status" value="1"/>
</dbReference>
<accession>A0A7C4AIS1</accession>
<dbReference type="Gene3D" id="2.70.70.10">
    <property type="entry name" value="Glucose Permease (Domain IIA)"/>
    <property type="match status" value="1"/>
</dbReference>
<feature type="transmembrane region" description="Helical" evidence="1">
    <location>
        <begin position="34"/>
        <end position="56"/>
    </location>
</feature>
<gene>
    <name evidence="3" type="ORF">ENV75_01090</name>
</gene>
<evidence type="ECO:0000259" key="2">
    <source>
        <dbReference type="Pfam" id="PF01551"/>
    </source>
</evidence>
<feature type="domain" description="M23ase beta-sheet core" evidence="2">
    <location>
        <begin position="176"/>
        <end position="270"/>
    </location>
</feature>
<evidence type="ECO:0000256" key="1">
    <source>
        <dbReference type="SAM" id="Phobius"/>
    </source>
</evidence>
<protein>
    <submittedName>
        <fullName evidence="3">M23 family metallopeptidase</fullName>
    </submittedName>
</protein>
<reference evidence="3" key="1">
    <citation type="journal article" date="2020" name="mSystems">
        <title>Genome- and Community-Level Interaction Insights into Carbon Utilization and Element Cycling Functions of Hydrothermarchaeota in Hydrothermal Sediment.</title>
        <authorList>
            <person name="Zhou Z."/>
            <person name="Liu Y."/>
            <person name="Xu W."/>
            <person name="Pan J."/>
            <person name="Luo Z.H."/>
            <person name="Li M."/>
        </authorList>
    </citation>
    <scope>NUCLEOTIDE SEQUENCE [LARGE SCALE GENOMIC DNA]</scope>
    <source>
        <strain evidence="3">SpSt-788</strain>
    </source>
</reference>
<dbReference type="Pfam" id="PF01551">
    <property type="entry name" value="Peptidase_M23"/>
    <property type="match status" value="1"/>
</dbReference>
<dbReference type="InterPro" id="IPR011055">
    <property type="entry name" value="Dup_hybrid_motif"/>
</dbReference>
<proteinExistence type="predicted"/>
<keyword evidence="1" id="KW-1133">Transmembrane helix</keyword>
<dbReference type="AlphaFoldDB" id="A0A7C4AIS1"/>
<dbReference type="InterPro" id="IPR016047">
    <property type="entry name" value="M23ase_b-sheet_dom"/>
</dbReference>
<dbReference type="PANTHER" id="PTHR21666:SF286">
    <property type="entry name" value="LIPOPROTEIN NLPD"/>
    <property type="match status" value="1"/>
</dbReference>
<comment type="caution">
    <text evidence="3">The sequence shown here is derived from an EMBL/GenBank/DDBJ whole genome shotgun (WGS) entry which is preliminary data.</text>
</comment>
<dbReference type="GO" id="GO:0004222">
    <property type="term" value="F:metalloendopeptidase activity"/>
    <property type="evidence" value="ECO:0007669"/>
    <property type="project" value="TreeGrafter"/>
</dbReference>
<dbReference type="InterPro" id="IPR050570">
    <property type="entry name" value="Cell_wall_metabolism_enzyme"/>
</dbReference>
<organism evidence="3">
    <name type="scientific">Thermodesulfovibrio aggregans</name>
    <dbReference type="NCBI Taxonomy" id="86166"/>
    <lineage>
        <taxon>Bacteria</taxon>
        <taxon>Pseudomonadati</taxon>
        <taxon>Nitrospirota</taxon>
        <taxon>Thermodesulfovibrionia</taxon>
        <taxon>Thermodesulfovibrionales</taxon>
        <taxon>Thermodesulfovibrionaceae</taxon>
        <taxon>Thermodesulfovibrio</taxon>
    </lineage>
</organism>
<evidence type="ECO:0000313" key="3">
    <source>
        <dbReference type="EMBL" id="HGG99041.1"/>
    </source>
</evidence>
<sequence length="278" mass="31826">MRKLKKLLLKISSPVTIMFVPHGRKKIFGFKVPFSVIFLFFFLWFAFNIYVFSIAINTAEYYRMKQNFSYIMNKFHELRSTIVSLKHAEEEFKRILSVKSKKEMLESINFNPSGDIDIEELKKHAEEAINAVSEIKKFLSEQKDIYRSTPLGWPVRGEITSPFGKREHPKFGYEEIHTGIDISVHPGTEIKATADGIVVFSGYNGNNGNVVMLKHGYGFTTIYAHNKQNLVKTGQKVKRGDIIAISGNTGSTTGAHLHYEIWQNNKPVNPLSYLKEEI</sequence>